<evidence type="ECO:0000313" key="10">
    <source>
        <dbReference type="Proteomes" id="UP000745577"/>
    </source>
</evidence>
<evidence type="ECO:0000313" key="9">
    <source>
        <dbReference type="EMBL" id="MCA9380503.1"/>
    </source>
</evidence>
<dbReference type="InterPro" id="IPR019758">
    <property type="entry name" value="Pept_S26A_signal_pept_1_CS"/>
</dbReference>
<feature type="domain" description="Peptidase S26" evidence="8">
    <location>
        <begin position="14"/>
        <end position="187"/>
    </location>
</feature>
<comment type="catalytic activity">
    <reaction evidence="1 7">
        <text>Cleavage of hydrophobic, N-terminal signal or leader sequences from secreted and periplasmic proteins.</text>
        <dbReference type="EC" id="3.4.21.89"/>
    </reaction>
</comment>
<dbReference type="EC" id="3.4.21.89" evidence="3 7"/>
<dbReference type="InterPro" id="IPR019533">
    <property type="entry name" value="Peptidase_S26"/>
</dbReference>
<comment type="caution">
    <text evidence="9">The sequence shown here is derived from an EMBL/GenBank/DDBJ whole genome shotgun (WGS) entry which is preliminary data.</text>
</comment>
<dbReference type="GO" id="GO:0009003">
    <property type="term" value="F:signal peptidase activity"/>
    <property type="evidence" value="ECO:0007669"/>
    <property type="project" value="UniProtKB-EC"/>
</dbReference>
<gene>
    <name evidence="9" type="primary">lepB</name>
    <name evidence="9" type="ORF">KC675_04970</name>
</gene>
<dbReference type="CDD" id="cd06530">
    <property type="entry name" value="S26_SPase_I"/>
    <property type="match status" value="1"/>
</dbReference>
<keyword evidence="5 7" id="KW-0378">Hydrolase</keyword>
<evidence type="ECO:0000256" key="1">
    <source>
        <dbReference type="ARBA" id="ARBA00000677"/>
    </source>
</evidence>
<evidence type="ECO:0000256" key="2">
    <source>
        <dbReference type="ARBA" id="ARBA00009370"/>
    </source>
</evidence>
<keyword evidence="7" id="KW-1133">Transmembrane helix</keyword>
<comment type="similarity">
    <text evidence="2 7">Belongs to the peptidase S26 family.</text>
</comment>
<dbReference type="GO" id="GO:0016020">
    <property type="term" value="C:membrane"/>
    <property type="evidence" value="ECO:0007669"/>
    <property type="project" value="UniProtKB-SubCell"/>
</dbReference>
<dbReference type="NCBIfam" id="TIGR02227">
    <property type="entry name" value="sigpep_I_bact"/>
    <property type="match status" value="1"/>
</dbReference>
<dbReference type="InterPro" id="IPR036286">
    <property type="entry name" value="LexA/Signal_pep-like_sf"/>
</dbReference>
<keyword evidence="4 7" id="KW-0645">Protease</keyword>
<dbReference type="PRINTS" id="PR00727">
    <property type="entry name" value="LEADERPTASE"/>
</dbReference>
<keyword evidence="7" id="KW-0812">Transmembrane</keyword>
<name>A0A955IEJ0_9BACT</name>
<evidence type="ECO:0000256" key="4">
    <source>
        <dbReference type="ARBA" id="ARBA00022670"/>
    </source>
</evidence>
<dbReference type="PROSITE" id="PS00501">
    <property type="entry name" value="SPASE_I_1"/>
    <property type="match status" value="1"/>
</dbReference>
<feature type="active site" evidence="6">
    <location>
        <position position="94"/>
    </location>
</feature>
<dbReference type="EMBL" id="JAGQLL010000075">
    <property type="protein sequence ID" value="MCA9380503.1"/>
    <property type="molecule type" value="Genomic_DNA"/>
</dbReference>
<keyword evidence="7" id="KW-0472">Membrane</keyword>
<dbReference type="PANTHER" id="PTHR43390:SF1">
    <property type="entry name" value="CHLOROPLAST PROCESSING PEPTIDASE"/>
    <property type="match status" value="1"/>
</dbReference>
<evidence type="ECO:0000256" key="3">
    <source>
        <dbReference type="ARBA" id="ARBA00013208"/>
    </source>
</evidence>
<reference evidence="9" key="1">
    <citation type="submission" date="2020-04" db="EMBL/GenBank/DDBJ databases">
        <authorList>
            <person name="Zhang T."/>
        </authorList>
    </citation>
    <scope>NUCLEOTIDE SEQUENCE</scope>
    <source>
        <strain evidence="9">HKST-UBA15</strain>
    </source>
</reference>
<dbReference type="InterPro" id="IPR019756">
    <property type="entry name" value="Pept_S26A_signal_pept_1_Ser-AS"/>
</dbReference>
<evidence type="ECO:0000256" key="6">
    <source>
        <dbReference type="PIRSR" id="PIRSR600223-1"/>
    </source>
</evidence>
<dbReference type="Proteomes" id="UP000745577">
    <property type="component" value="Unassembled WGS sequence"/>
</dbReference>
<dbReference type="GO" id="GO:0006465">
    <property type="term" value="P:signal peptide processing"/>
    <property type="evidence" value="ECO:0007669"/>
    <property type="project" value="InterPro"/>
</dbReference>
<dbReference type="Pfam" id="PF10502">
    <property type="entry name" value="Peptidase_S26"/>
    <property type="match status" value="1"/>
</dbReference>
<reference evidence="9" key="2">
    <citation type="journal article" date="2021" name="Microbiome">
        <title>Successional dynamics and alternative stable states in a saline activated sludge microbial community over 9 years.</title>
        <authorList>
            <person name="Wang Y."/>
            <person name="Ye J."/>
            <person name="Ju F."/>
            <person name="Liu L."/>
            <person name="Boyd J.A."/>
            <person name="Deng Y."/>
            <person name="Parks D.H."/>
            <person name="Jiang X."/>
            <person name="Yin X."/>
            <person name="Woodcroft B.J."/>
            <person name="Tyson G.W."/>
            <person name="Hugenholtz P."/>
            <person name="Polz M.F."/>
            <person name="Zhang T."/>
        </authorList>
    </citation>
    <scope>NUCLEOTIDE SEQUENCE</scope>
    <source>
        <strain evidence="9">HKST-UBA15</strain>
    </source>
</reference>
<protein>
    <recommendedName>
        <fullName evidence="3 7">Signal peptidase I</fullName>
        <ecNumber evidence="3 7">3.4.21.89</ecNumber>
    </recommendedName>
</protein>
<feature type="active site" evidence="6">
    <location>
        <position position="44"/>
    </location>
</feature>
<dbReference type="AlphaFoldDB" id="A0A955IEJ0"/>
<dbReference type="GO" id="GO:0004252">
    <property type="term" value="F:serine-type endopeptidase activity"/>
    <property type="evidence" value="ECO:0007669"/>
    <property type="project" value="InterPro"/>
</dbReference>
<feature type="transmembrane region" description="Helical" evidence="7">
    <location>
        <begin position="12"/>
        <end position="34"/>
    </location>
</feature>
<sequence>MENFLNHKKTKNILDFLETLTIALAFCAFIYLTIAFPNKVEGQSMEPTFHHSDLVITNKTVQYLGNTDFGQSRNYDYHRGDVVIVKQGNTDLIKRIVALEGEEVEVKNNHVYVNGEELNEEYLPTTVRTKLPSSELSLFRNGAPVTVPESSYFVMGDNREHSKDSRFKEIGFISRSNIKGRVIFRYWPLADIGIVHRGEYK</sequence>
<comment type="subcellular location">
    <subcellularLocation>
        <location evidence="7">Membrane</location>
        <topology evidence="7">Single-pass type II membrane protein</topology>
    </subcellularLocation>
</comment>
<proteinExistence type="inferred from homology"/>
<organism evidence="9 10">
    <name type="scientific">Candidatus Dojkabacteria bacterium</name>
    <dbReference type="NCBI Taxonomy" id="2099670"/>
    <lineage>
        <taxon>Bacteria</taxon>
        <taxon>Candidatus Dojkabacteria</taxon>
    </lineage>
</organism>
<dbReference type="PROSITE" id="PS00761">
    <property type="entry name" value="SPASE_I_3"/>
    <property type="match status" value="1"/>
</dbReference>
<accession>A0A955IEJ0</accession>
<dbReference type="PANTHER" id="PTHR43390">
    <property type="entry name" value="SIGNAL PEPTIDASE I"/>
    <property type="match status" value="1"/>
</dbReference>
<dbReference type="Gene3D" id="2.10.109.10">
    <property type="entry name" value="Umud Fragment, subunit A"/>
    <property type="match status" value="1"/>
</dbReference>
<evidence type="ECO:0000256" key="7">
    <source>
        <dbReference type="RuleBase" id="RU362042"/>
    </source>
</evidence>
<dbReference type="InterPro" id="IPR000223">
    <property type="entry name" value="Pept_S26A_signal_pept_1"/>
</dbReference>
<dbReference type="SUPFAM" id="SSF51306">
    <property type="entry name" value="LexA/Signal peptidase"/>
    <property type="match status" value="1"/>
</dbReference>
<evidence type="ECO:0000256" key="5">
    <source>
        <dbReference type="ARBA" id="ARBA00022801"/>
    </source>
</evidence>
<evidence type="ECO:0000259" key="8">
    <source>
        <dbReference type="Pfam" id="PF10502"/>
    </source>
</evidence>